<evidence type="ECO:0000313" key="10">
    <source>
        <dbReference type="Proteomes" id="UP001396334"/>
    </source>
</evidence>
<dbReference type="SUPFAM" id="SSF57667">
    <property type="entry name" value="beta-beta-alpha zinc fingers"/>
    <property type="match status" value="1"/>
</dbReference>
<feature type="region of interest" description="Disordered" evidence="7">
    <location>
        <begin position="1"/>
        <end position="53"/>
    </location>
</feature>
<dbReference type="EMBL" id="JBBPBN010000001">
    <property type="protein sequence ID" value="KAK9047781.1"/>
    <property type="molecule type" value="Genomic_DNA"/>
</dbReference>
<feature type="compositionally biased region" description="Polar residues" evidence="7">
    <location>
        <begin position="1"/>
        <end position="14"/>
    </location>
</feature>
<evidence type="ECO:0000256" key="4">
    <source>
        <dbReference type="ARBA" id="ARBA00023015"/>
    </source>
</evidence>
<dbReference type="InterPro" id="IPR003656">
    <property type="entry name" value="Znf_BED"/>
</dbReference>
<dbReference type="SMART" id="SM00614">
    <property type="entry name" value="ZnF_BED"/>
    <property type="match status" value="1"/>
</dbReference>
<reference evidence="9 10" key="1">
    <citation type="journal article" date="2024" name="G3 (Bethesda)">
        <title>Genome assembly of Hibiscus sabdariffa L. provides insights into metabolisms of medicinal natural products.</title>
        <authorList>
            <person name="Kim T."/>
        </authorList>
    </citation>
    <scope>NUCLEOTIDE SEQUENCE [LARGE SCALE GENOMIC DNA]</scope>
    <source>
        <strain evidence="9">TK-2024</strain>
        <tissue evidence="9">Old leaves</tissue>
    </source>
</reference>
<dbReference type="PANTHER" id="PTHR46481">
    <property type="entry name" value="ZINC FINGER BED DOMAIN-CONTAINING PROTEIN 4"/>
    <property type="match status" value="1"/>
</dbReference>
<evidence type="ECO:0000256" key="3">
    <source>
        <dbReference type="ARBA" id="ARBA00022833"/>
    </source>
</evidence>
<keyword evidence="2 6" id="KW-0863">Zinc-finger</keyword>
<proteinExistence type="predicted"/>
<keyword evidence="3" id="KW-0862">Zinc</keyword>
<sequence length="379" mass="43199">MSNLEENSVSSTIPTHELSTEESVIPNSEDTQPSLSQPNVVVDDNKSSEYNPSRLKSSVWEHFTKEKINNEWKAICKHCNRKLGGDSKNGTKHLHVHLGRCNKRGQLDIRQQVLVANQKKSDGKLTLKASSFNQDEARVDLAKMIIRHEYPLSIVDHELFRKYCHTLQPLFDMPSRNTIKKDILDMYENGKVKTMLELEANEGRVAITTDMWTSDHQNRGYMAVTAHYVDNSWTLQKRIIRFEYVPTPHTGDVIATRLMKCFLDWNIDRKLLSITVDNCSVNDAVVELLLDRISFLGGYIQAVKTCQDLSKGTLGFQEVKSRCWPQRKRNRYAVCGAEFCPYHYDPEFIPIEWNPAQQGSVGISSIGNPGRASGEDILI</sequence>
<keyword evidence="5" id="KW-0804">Transcription</keyword>
<keyword evidence="1" id="KW-0479">Metal-binding</keyword>
<dbReference type="InterPro" id="IPR036236">
    <property type="entry name" value="Znf_C2H2_sf"/>
</dbReference>
<dbReference type="InterPro" id="IPR052035">
    <property type="entry name" value="ZnF_BED_domain_contain"/>
</dbReference>
<keyword evidence="4" id="KW-0805">Transcription regulation</keyword>
<organism evidence="9 10">
    <name type="scientific">Hibiscus sabdariffa</name>
    <name type="common">roselle</name>
    <dbReference type="NCBI Taxonomy" id="183260"/>
    <lineage>
        <taxon>Eukaryota</taxon>
        <taxon>Viridiplantae</taxon>
        <taxon>Streptophyta</taxon>
        <taxon>Embryophyta</taxon>
        <taxon>Tracheophyta</taxon>
        <taxon>Spermatophyta</taxon>
        <taxon>Magnoliopsida</taxon>
        <taxon>eudicotyledons</taxon>
        <taxon>Gunneridae</taxon>
        <taxon>Pentapetalae</taxon>
        <taxon>rosids</taxon>
        <taxon>malvids</taxon>
        <taxon>Malvales</taxon>
        <taxon>Malvaceae</taxon>
        <taxon>Malvoideae</taxon>
        <taxon>Hibiscus</taxon>
    </lineage>
</organism>
<evidence type="ECO:0000256" key="7">
    <source>
        <dbReference type="SAM" id="MobiDB-lite"/>
    </source>
</evidence>
<dbReference type="Pfam" id="PF02892">
    <property type="entry name" value="zf-BED"/>
    <property type="match status" value="1"/>
</dbReference>
<protein>
    <recommendedName>
        <fullName evidence="8">BED-type domain-containing protein</fullName>
    </recommendedName>
</protein>
<gene>
    <name evidence="9" type="ORF">V6N11_053615</name>
</gene>
<keyword evidence="10" id="KW-1185">Reference proteome</keyword>
<accession>A0ABR2UE07</accession>
<evidence type="ECO:0000256" key="1">
    <source>
        <dbReference type="ARBA" id="ARBA00022723"/>
    </source>
</evidence>
<feature type="compositionally biased region" description="Polar residues" evidence="7">
    <location>
        <begin position="21"/>
        <end position="39"/>
    </location>
</feature>
<evidence type="ECO:0000256" key="5">
    <source>
        <dbReference type="ARBA" id="ARBA00023163"/>
    </source>
</evidence>
<evidence type="ECO:0000259" key="8">
    <source>
        <dbReference type="PROSITE" id="PS50808"/>
    </source>
</evidence>
<name>A0ABR2UE07_9ROSI</name>
<evidence type="ECO:0000313" key="9">
    <source>
        <dbReference type="EMBL" id="KAK9047781.1"/>
    </source>
</evidence>
<evidence type="ECO:0000256" key="6">
    <source>
        <dbReference type="PROSITE-ProRule" id="PRU00027"/>
    </source>
</evidence>
<dbReference type="PANTHER" id="PTHR46481:SF11">
    <property type="entry name" value="ZINC FINGER BED DOMAIN-CONTAINING PROTEIN RICESLEEPER 2-LIKE"/>
    <property type="match status" value="1"/>
</dbReference>
<dbReference type="Proteomes" id="UP001396334">
    <property type="component" value="Unassembled WGS sequence"/>
</dbReference>
<dbReference type="InterPro" id="IPR012337">
    <property type="entry name" value="RNaseH-like_sf"/>
</dbReference>
<evidence type="ECO:0000256" key="2">
    <source>
        <dbReference type="ARBA" id="ARBA00022771"/>
    </source>
</evidence>
<dbReference type="SUPFAM" id="SSF140996">
    <property type="entry name" value="Hermes dimerisation domain"/>
    <property type="match status" value="1"/>
</dbReference>
<feature type="domain" description="BED-type" evidence="8">
    <location>
        <begin position="54"/>
        <end position="113"/>
    </location>
</feature>
<comment type="caution">
    <text evidence="9">The sequence shown here is derived from an EMBL/GenBank/DDBJ whole genome shotgun (WGS) entry which is preliminary data.</text>
</comment>
<dbReference type="PROSITE" id="PS50808">
    <property type="entry name" value="ZF_BED"/>
    <property type="match status" value="1"/>
</dbReference>
<dbReference type="SUPFAM" id="SSF53098">
    <property type="entry name" value="Ribonuclease H-like"/>
    <property type="match status" value="1"/>
</dbReference>